<keyword evidence="2" id="KW-1185">Reference proteome</keyword>
<proteinExistence type="predicted"/>
<accession>A0ACC2KCH3</accession>
<evidence type="ECO:0000313" key="2">
    <source>
        <dbReference type="Proteomes" id="UP001234297"/>
    </source>
</evidence>
<sequence>MTGSASRVSFLFFFFLFLLYATLPVTTAARFKNFTETMATRRGLLNNGLGLTPQMGWNSYNHFPCKLSEELIREIADAMVSTGLAALGYEYINLDDCWAELDRDSKGNLVPKASIFPSGMKALADYVHGKGLKIGIYGDAGTQTCARTMPGSLGYEEQDANTFASWGIDYLKYDNCHNNGVSPQERYSKMSKALLKTGRPIFFSLCEWGQENPATWAPAIGNSWRTTGDIKNNWNSITSRADQNDAWASYAGPGGWNDPDMLEVGNGGMSMEEYRSHFSIWALAKAPLLIGCDLRSMDDETLGLLSNKEVIAVNQDKLGVQGKKVLKKGDLEVWAGPLSHNRVAVVLWNRGSSMASITAKWTDIGLKSSTVINARDVWKHSTRSSVQGQLTASVDSHACNMKPISHFPFTAPNQNPKTTVRIRFRAPTTFIRCRKPDTETQSDVGFIGTGTDVECVAAVASSDAGTSGSDPMLPPLRPSSKSSSFEVEENGGKSDLGFAYGVWDSALLVSPFFFWGTAMVAMKEVLPKAGPFFVSSFRLIPAGVMLIAFAAARGRKQPSGTAAWVWILLFGVVDAACFQGFLAEGLQRTSAGLGSVIIDSQPLTVAILAALVFGESIGVVGAAGLVVGVIGLLLLEVPSLSFEGGNSTLWGSGEWWMLLAAQSMAVGTVMVRWVSKYSDPVMATGWHMVIGGIPLLAISVLNHDPAVSGSLKELTSSDLLALLYTSVFGSAISYGVYFYNATRGSLTRLSSLTFLTPMFASIFGFIYLGETFSPLQLVGALVTVVAIYMVNFRNSIDQV</sequence>
<comment type="caution">
    <text evidence="1">The sequence shown here is derived from an EMBL/GenBank/DDBJ whole genome shotgun (WGS) entry which is preliminary data.</text>
</comment>
<name>A0ACC2KCH3_PERAE</name>
<protein>
    <submittedName>
        <fullName evidence="1">Uncharacterized protein</fullName>
    </submittedName>
</protein>
<dbReference type="Proteomes" id="UP001234297">
    <property type="component" value="Chromosome 4"/>
</dbReference>
<dbReference type="EMBL" id="CM056812">
    <property type="protein sequence ID" value="KAJ8618628.1"/>
    <property type="molecule type" value="Genomic_DNA"/>
</dbReference>
<organism evidence="1 2">
    <name type="scientific">Persea americana</name>
    <name type="common">Avocado</name>
    <dbReference type="NCBI Taxonomy" id="3435"/>
    <lineage>
        <taxon>Eukaryota</taxon>
        <taxon>Viridiplantae</taxon>
        <taxon>Streptophyta</taxon>
        <taxon>Embryophyta</taxon>
        <taxon>Tracheophyta</taxon>
        <taxon>Spermatophyta</taxon>
        <taxon>Magnoliopsida</taxon>
        <taxon>Magnoliidae</taxon>
        <taxon>Laurales</taxon>
        <taxon>Lauraceae</taxon>
        <taxon>Persea</taxon>
    </lineage>
</organism>
<gene>
    <name evidence="1" type="ORF">MRB53_014814</name>
</gene>
<evidence type="ECO:0000313" key="1">
    <source>
        <dbReference type="EMBL" id="KAJ8618628.1"/>
    </source>
</evidence>
<reference evidence="1 2" key="1">
    <citation type="journal article" date="2022" name="Hortic Res">
        <title>A haplotype resolved chromosomal level avocado genome allows analysis of novel avocado genes.</title>
        <authorList>
            <person name="Nath O."/>
            <person name="Fletcher S.J."/>
            <person name="Hayward A."/>
            <person name="Shaw L.M."/>
            <person name="Masouleh A.K."/>
            <person name="Furtado A."/>
            <person name="Henry R.J."/>
            <person name="Mitter N."/>
        </authorList>
    </citation>
    <scope>NUCLEOTIDE SEQUENCE [LARGE SCALE GENOMIC DNA]</scope>
    <source>
        <strain evidence="2">cv. Hass</strain>
    </source>
</reference>